<organism evidence="4 5">
    <name type="scientific">Desulfomonile tiedjei</name>
    <dbReference type="NCBI Taxonomy" id="2358"/>
    <lineage>
        <taxon>Bacteria</taxon>
        <taxon>Pseudomonadati</taxon>
        <taxon>Thermodesulfobacteriota</taxon>
        <taxon>Desulfomonilia</taxon>
        <taxon>Desulfomonilales</taxon>
        <taxon>Desulfomonilaceae</taxon>
        <taxon>Desulfomonile</taxon>
    </lineage>
</organism>
<dbReference type="InterPro" id="IPR002821">
    <property type="entry name" value="Hydantoinase_A"/>
</dbReference>
<dbReference type="InterPro" id="IPR043129">
    <property type="entry name" value="ATPase_NBD"/>
</dbReference>
<sequence>MTRYRIGVDVGGTFTDFLLMNEEGDAQVYKVLSTPADPSIAVIHGLSVMAEKRNADLGRFLGQVEIIVHGTTVTTNAVLTGNVAKTGLLTTRGFRDALQMRRGIREELYNNRYLPPRPIVPRYLRIPVEERIDFSGKEIRPLSVQDLEDGAAKFKENGVEAVAICFMHSYADGSHEEAAAERLRRLMPDAYLSVSSRVLPQVRFYNRVSTTVLNSAVGPILEKYIRSLTAKLEMHDFKGLLLIMQSNGGVTSPEVVTELASSTLLSGPAAAPVAGIAYTRLHGYGDFITVDMGGTSFDAALIKDSTPLVTTDGKVNRFALALPMMDVHTIGAGGGSIAWIDDSGLLRMGPKSAGARPGPVCYGLGGTEPTCSDANLLLGYLNADHFAGGKMTLDRPMAEKAILEKVAQPLGMPLPEAAYGMCHIMNINMASAIREISVQRGYDPREFLLVCAGGAGPIHAAMIASELEIPRILVPKESSIFCAAGMLLSDLKHDFGRTYHTIFSGKDMDVARFLSLIDDLQREGDRILALESIPVERRMFQYSLDLRYVRQYHEVNVPVTMEDLRTFNGESMKEAFHRQHDRLYGYSLREEGTEVELVNLRLTAIGVTDKPALKEEEYRGKNPNSCLKGTRPVFIPSQRDFGVVPVYDGDRMGFGHELQGPAIIEQTNTTIFVPPEYEVACDAYGSYLLRLV</sequence>
<feature type="domain" description="Acetophenone carboxylase-like C-terminal" evidence="3">
    <location>
        <begin position="518"/>
        <end position="684"/>
    </location>
</feature>
<feature type="domain" description="Hydantoinase A/oxoprolinase" evidence="1">
    <location>
        <begin position="207"/>
        <end position="494"/>
    </location>
</feature>
<comment type="caution">
    <text evidence="4">The sequence shown here is derived from an EMBL/GenBank/DDBJ whole genome shotgun (WGS) entry which is preliminary data.</text>
</comment>
<dbReference type="InterPro" id="IPR049517">
    <property type="entry name" value="ACX-like_C"/>
</dbReference>
<dbReference type="Proteomes" id="UP000807825">
    <property type="component" value="Unassembled WGS sequence"/>
</dbReference>
<evidence type="ECO:0000259" key="2">
    <source>
        <dbReference type="Pfam" id="PF05378"/>
    </source>
</evidence>
<protein>
    <submittedName>
        <fullName evidence="4">Hydantoinase/oxoprolinase family protein</fullName>
    </submittedName>
</protein>
<evidence type="ECO:0000313" key="4">
    <source>
        <dbReference type="EMBL" id="MBI5248812.1"/>
    </source>
</evidence>
<dbReference type="GO" id="GO:0005829">
    <property type="term" value="C:cytosol"/>
    <property type="evidence" value="ECO:0007669"/>
    <property type="project" value="TreeGrafter"/>
</dbReference>
<evidence type="ECO:0000259" key="1">
    <source>
        <dbReference type="Pfam" id="PF01968"/>
    </source>
</evidence>
<dbReference type="Pfam" id="PF19278">
    <property type="entry name" value="Hydant_A_C"/>
    <property type="match status" value="1"/>
</dbReference>
<dbReference type="PANTHER" id="PTHR11365:SF23">
    <property type="entry name" value="HYPOTHETICAL 5-OXOPROLINASE (EUROFUNG)-RELATED"/>
    <property type="match status" value="1"/>
</dbReference>
<dbReference type="PANTHER" id="PTHR11365">
    <property type="entry name" value="5-OXOPROLINASE RELATED"/>
    <property type="match status" value="1"/>
</dbReference>
<dbReference type="AlphaFoldDB" id="A0A9D6V452"/>
<dbReference type="InterPro" id="IPR045079">
    <property type="entry name" value="Oxoprolinase-like"/>
</dbReference>
<evidence type="ECO:0000259" key="3">
    <source>
        <dbReference type="Pfam" id="PF19278"/>
    </source>
</evidence>
<accession>A0A9D6V452</accession>
<feature type="domain" description="Hydantoinase/oxoprolinase N-terminal" evidence="2">
    <location>
        <begin position="5"/>
        <end position="186"/>
    </location>
</feature>
<dbReference type="Pfam" id="PF01968">
    <property type="entry name" value="Hydantoinase_A"/>
    <property type="match status" value="1"/>
</dbReference>
<gene>
    <name evidence="4" type="ORF">HY912_04900</name>
</gene>
<reference evidence="4" key="1">
    <citation type="submission" date="2020-07" db="EMBL/GenBank/DDBJ databases">
        <title>Huge and variable diversity of episymbiotic CPR bacteria and DPANN archaea in groundwater ecosystems.</title>
        <authorList>
            <person name="He C.Y."/>
            <person name="Keren R."/>
            <person name="Whittaker M."/>
            <person name="Farag I.F."/>
            <person name="Doudna J."/>
            <person name="Cate J.H.D."/>
            <person name="Banfield J.F."/>
        </authorList>
    </citation>
    <scope>NUCLEOTIDE SEQUENCE</scope>
    <source>
        <strain evidence="4">NC_groundwater_1664_Pr3_B-0.1um_52_9</strain>
    </source>
</reference>
<dbReference type="Pfam" id="PF05378">
    <property type="entry name" value="Hydant_A_N"/>
    <property type="match status" value="1"/>
</dbReference>
<dbReference type="GO" id="GO:0006749">
    <property type="term" value="P:glutathione metabolic process"/>
    <property type="evidence" value="ECO:0007669"/>
    <property type="project" value="TreeGrafter"/>
</dbReference>
<dbReference type="EMBL" id="JACRDE010000143">
    <property type="protein sequence ID" value="MBI5248812.1"/>
    <property type="molecule type" value="Genomic_DNA"/>
</dbReference>
<evidence type="ECO:0000313" key="5">
    <source>
        <dbReference type="Proteomes" id="UP000807825"/>
    </source>
</evidence>
<name>A0A9D6V452_9BACT</name>
<proteinExistence type="predicted"/>
<dbReference type="InterPro" id="IPR008040">
    <property type="entry name" value="Hydant_A_N"/>
</dbReference>
<dbReference type="SUPFAM" id="SSF53067">
    <property type="entry name" value="Actin-like ATPase domain"/>
    <property type="match status" value="1"/>
</dbReference>
<dbReference type="GO" id="GO:0017168">
    <property type="term" value="F:5-oxoprolinase (ATP-hydrolyzing) activity"/>
    <property type="evidence" value="ECO:0007669"/>
    <property type="project" value="TreeGrafter"/>
</dbReference>